<dbReference type="InterPro" id="IPR040521">
    <property type="entry name" value="KDZ"/>
</dbReference>
<reference evidence="2" key="1">
    <citation type="submission" date="2020-05" db="EMBL/GenBank/DDBJ databases">
        <title>Mycena genomes resolve the evolution of fungal bioluminescence.</title>
        <authorList>
            <person name="Tsai I.J."/>
        </authorList>
    </citation>
    <scope>NUCLEOTIDE SEQUENCE</scope>
    <source>
        <strain evidence="2">CCC161011</strain>
    </source>
</reference>
<dbReference type="PANTHER" id="PTHR33096">
    <property type="entry name" value="CXC2 DOMAIN-CONTAINING PROTEIN"/>
    <property type="match status" value="1"/>
</dbReference>
<sequence>MDGNNSLKLVDATFRSGTTCFDNRTSTSFHWLTPEQVDVFKDEVVNSQKQVRLKKSTAADRQQVAATTVTAPTSAVTTSASASTSVPPSTPVPAFASPTTDVSANDSLDQGSASQSAHPLVADDDDPDVAWLNVNELSGGESEEFSKCLNMMKYPLAMVKRLLDEYGADIGLGYDIMCAFFKTLLRSSLGARVTAMRMQGVVPAFHGHVHNRACQIGWHPLYVDGVGLEDFKECERTFAKSNHLASTTRLATPFHHQQQIDEHFKFHNEDKYAMSGNFIYQNYRQALEKIAINSGQLALLESSLGTTAADYEVYHATEVQYLQDLRNEPDDVQQTVDYIEKLQKHAEAFSASKQAKTEFQRLDFNIINNGYTGPKIALVRTRYHTTHSKFLVIEEDLCRFEEAHGISVRWTFDSQEYKDGFVVATQRKYRTALAEVERLVVQWLFELTKLGMSGLAYNMCDKISKALKTRSEAIQRAIVVYSDAAALLTPPRQRLTFAKVIQIISLAEFDILRDTRQDIRLLPWMQPAHCEAMVLHFGIKRVKEEVRRFNVEITRLLTYLIDEHIDYYRAITANIIVNPPLATELQRRWRHASHISAAICRCISQTSRLVGFSGTVFPGQREDRDPTLGDGIPPPYWLAMELGVVLMEVKYDEGVDLDASRPTEEDDDLELVVRELEVDEDNIVQLMDHLSTFDDS</sequence>
<gene>
    <name evidence="2" type="ORF">MVEN_00146200</name>
</gene>
<dbReference type="PANTHER" id="PTHR33096:SF1">
    <property type="entry name" value="CXC1-LIKE CYSTEINE CLUSTER ASSOCIATED WITH KDZ TRANSPOSASES DOMAIN-CONTAINING PROTEIN"/>
    <property type="match status" value="1"/>
</dbReference>
<keyword evidence="3" id="KW-1185">Reference proteome</keyword>
<protein>
    <submittedName>
        <fullName evidence="2">Uncharacterized protein</fullName>
    </submittedName>
</protein>
<accession>A0A8H6Z1P4</accession>
<organism evidence="2 3">
    <name type="scientific">Mycena venus</name>
    <dbReference type="NCBI Taxonomy" id="2733690"/>
    <lineage>
        <taxon>Eukaryota</taxon>
        <taxon>Fungi</taxon>
        <taxon>Dikarya</taxon>
        <taxon>Basidiomycota</taxon>
        <taxon>Agaricomycotina</taxon>
        <taxon>Agaricomycetes</taxon>
        <taxon>Agaricomycetidae</taxon>
        <taxon>Agaricales</taxon>
        <taxon>Marasmiineae</taxon>
        <taxon>Mycenaceae</taxon>
        <taxon>Mycena</taxon>
    </lineage>
</organism>
<name>A0A8H6Z1P4_9AGAR</name>
<feature type="region of interest" description="Disordered" evidence="1">
    <location>
        <begin position="56"/>
        <end position="125"/>
    </location>
</feature>
<proteinExistence type="predicted"/>
<feature type="compositionally biased region" description="Low complexity" evidence="1">
    <location>
        <begin position="64"/>
        <end position="100"/>
    </location>
</feature>
<evidence type="ECO:0000256" key="1">
    <source>
        <dbReference type="SAM" id="MobiDB-lite"/>
    </source>
</evidence>
<dbReference type="Pfam" id="PF18758">
    <property type="entry name" value="KDZ"/>
    <property type="match status" value="1"/>
</dbReference>
<evidence type="ECO:0000313" key="3">
    <source>
        <dbReference type="Proteomes" id="UP000620124"/>
    </source>
</evidence>
<evidence type="ECO:0000313" key="2">
    <source>
        <dbReference type="EMBL" id="KAF7368256.1"/>
    </source>
</evidence>
<comment type="caution">
    <text evidence="2">The sequence shown here is derived from an EMBL/GenBank/DDBJ whole genome shotgun (WGS) entry which is preliminary data.</text>
</comment>
<dbReference type="EMBL" id="JACAZI010000002">
    <property type="protein sequence ID" value="KAF7368256.1"/>
    <property type="molecule type" value="Genomic_DNA"/>
</dbReference>
<dbReference type="OrthoDB" id="2505969at2759"/>
<dbReference type="AlphaFoldDB" id="A0A8H6Z1P4"/>
<feature type="compositionally biased region" description="Polar residues" evidence="1">
    <location>
        <begin position="101"/>
        <end position="117"/>
    </location>
</feature>
<dbReference type="Proteomes" id="UP000620124">
    <property type="component" value="Unassembled WGS sequence"/>
</dbReference>